<organism evidence="2 3">
    <name type="scientific">Amycolatopsis japonica</name>
    <dbReference type="NCBI Taxonomy" id="208439"/>
    <lineage>
        <taxon>Bacteria</taxon>
        <taxon>Bacillati</taxon>
        <taxon>Actinomycetota</taxon>
        <taxon>Actinomycetes</taxon>
        <taxon>Pseudonocardiales</taxon>
        <taxon>Pseudonocardiaceae</taxon>
        <taxon>Amycolatopsis</taxon>
        <taxon>Amycolatopsis japonica group</taxon>
    </lineage>
</organism>
<dbReference type="eggNOG" id="COG0456">
    <property type="taxonomic scope" value="Bacteria"/>
</dbReference>
<keyword evidence="2" id="KW-0808">Transferase</keyword>
<dbReference type="Proteomes" id="UP000028492">
    <property type="component" value="Chromosome"/>
</dbReference>
<sequence>MTDLWTVHTADLEAGVLTSARALLDDAFDGDFSDHDWENALGGMHTLVWEAGELIGHASLVQRRLVHDGRVLRTGYIEAVAVRSDHRRRGHGAAMMDALERVLRKAYDLGALSASDEALEFYASRGWLLWRGTSSAMTPTGIEATKEEDGSIHVLPVGVTLDLDGEITCDWRSGDVW</sequence>
<accession>A0A075V935</accession>
<reference evidence="2 3" key="1">
    <citation type="journal article" date="2014" name="J. Biotechnol.">
        <title>Complete genome sequence of the actinobacterium Amycolatopsis japonica MG417-CF17(T) (=DSM 44213T) producing (S,S)-N,N'-ethylenediaminedisuccinic acid.</title>
        <authorList>
            <person name="Stegmann E."/>
            <person name="Albersmeier A."/>
            <person name="Spohn M."/>
            <person name="Gert H."/>
            <person name="Weber T."/>
            <person name="Wohlleben W."/>
            <person name="Kalinowski J."/>
            <person name="Ruckert C."/>
        </authorList>
    </citation>
    <scope>NUCLEOTIDE SEQUENCE [LARGE SCALE GENOMIC DNA]</scope>
    <source>
        <strain evidence="3">MG417-CF17 (DSM 44213)</strain>
    </source>
</reference>
<protein>
    <submittedName>
        <fullName evidence="2">Aminoglycoside 2'-N-acetyltransferase Aac</fullName>
    </submittedName>
</protein>
<gene>
    <name evidence="2" type="ORF">AJAP_41090</name>
</gene>
<dbReference type="GO" id="GO:0016747">
    <property type="term" value="F:acyltransferase activity, transferring groups other than amino-acyl groups"/>
    <property type="evidence" value="ECO:0007669"/>
    <property type="project" value="InterPro"/>
</dbReference>
<evidence type="ECO:0000313" key="2">
    <source>
        <dbReference type="EMBL" id="AIG80994.1"/>
    </source>
</evidence>
<feature type="domain" description="N-acetyltransferase" evidence="1">
    <location>
        <begin position="7"/>
        <end position="162"/>
    </location>
</feature>
<name>A0A075V935_9PSEU</name>
<dbReference type="InterPro" id="IPR016181">
    <property type="entry name" value="Acyl_CoA_acyltransferase"/>
</dbReference>
<dbReference type="SUPFAM" id="SSF55729">
    <property type="entry name" value="Acyl-CoA N-acyltransferases (Nat)"/>
    <property type="match status" value="1"/>
</dbReference>
<dbReference type="RefSeq" id="WP_038521590.1">
    <property type="nucleotide sequence ID" value="NZ_CP008953.1"/>
</dbReference>
<evidence type="ECO:0000313" key="3">
    <source>
        <dbReference type="Proteomes" id="UP000028492"/>
    </source>
</evidence>
<dbReference type="PROSITE" id="PS51186">
    <property type="entry name" value="GNAT"/>
    <property type="match status" value="1"/>
</dbReference>
<proteinExistence type="predicted"/>
<dbReference type="AlphaFoldDB" id="A0A075V935"/>
<dbReference type="KEGG" id="aja:AJAP_41090"/>
<dbReference type="InterPro" id="IPR000182">
    <property type="entry name" value="GNAT_dom"/>
</dbReference>
<dbReference type="STRING" id="208439.AJAP_41090"/>
<keyword evidence="3" id="KW-1185">Reference proteome</keyword>
<dbReference type="CDD" id="cd04301">
    <property type="entry name" value="NAT_SF"/>
    <property type="match status" value="1"/>
</dbReference>
<dbReference type="Pfam" id="PF00583">
    <property type="entry name" value="Acetyltransf_1"/>
    <property type="match status" value="1"/>
</dbReference>
<evidence type="ECO:0000259" key="1">
    <source>
        <dbReference type="PROSITE" id="PS51186"/>
    </source>
</evidence>
<dbReference type="EMBL" id="CP008953">
    <property type="protein sequence ID" value="AIG80994.1"/>
    <property type="molecule type" value="Genomic_DNA"/>
</dbReference>
<dbReference type="Gene3D" id="3.40.630.30">
    <property type="match status" value="1"/>
</dbReference>
<dbReference type="HOGENOM" id="CLU_106718_0_0_11"/>